<organism evidence="2 3">
    <name type="scientific">Neotamlana sedimentorum</name>
    <dbReference type="NCBI Taxonomy" id="1435349"/>
    <lineage>
        <taxon>Bacteria</taxon>
        <taxon>Pseudomonadati</taxon>
        <taxon>Bacteroidota</taxon>
        <taxon>Flavobacteriia</taxon>
        <taxon>Flavobacteriales</taxon>
        <taxon>Flavobacteriaceae</taxon>
        <taxon>Neotamlana</taxon>
    </lineage>
</organism>
<dbReference type="Proteomes" id="UP000032578">
    <property type="component" value="Unassembled WGS sequence"/>
</dbReference>
<reference evidence="2 3" key="1">
    <citation type="submission" date="2014-11" db="EMBL/GenBank/DDBJ databases">
        <title>Tamlana sedimentorum sp. nov., isolated from shallow sand sediments of the Sea of Japan.</title>
        <authorList>
            <person name="Romanenko L.A."/>
        </authorList>
    </citation>
    <scope>NUCLEOTIDE SEQUENCE [LARGE SCALE GENOMIC DNA]</scope>
    <source>
        <strain evidence="2 3">JCM 19808</strain>
    </source>
</reference>
<dbReference type="PANTHER" id="PTHR43685:SF2">
    <property type="entry name" value="GLYCOSYLTRANSFERASE 2-LIKE DOMAIN-CONTAINING PROTEIN"/>
    <property type="match status" value="1"/>
</dbReference>
<keyword evidence="3" id="KW-1185">Reference proteome</keyword>
<dbReference type="InterPro" id="IPR029044">
    <property type="entry name" value="Nucleotide-diphossugar_trans"/>
</dbReference>
<gene>
    <name evidence="2" type="ORF">PW52_09385</name>
</gene>
<accession>A0A0D7W9T3</accession>
<sequence>MSPLVSIIVPCYNQAQYLDDALQSVMNQSYQDWECIIVDDGSPDNTEQIAKEWLAKDIRFKYINKKNGGICSARNLGITKADGEFILPLDADDKIGSDYLKLTINEFLKDPTLKVVYTKAEKFGSESGVWNLPVFDISKLGLYNMIFCSALYRKTEWERVGGYDLNMVLGLEDWEFWIAVLKNGGHVSQLDYVGFYYRIKEKSRHTNLDVSDKKDLYNYLSIKHADFYVKHQGSFITLKSEIEALKKMKLLKGRKKVLNLFCKTFFGFYIFKHN</sequence>
<evidence type="ECO:0000259" key="1">
    <source>
        <dbReference type="Pfam" id="PF00535"/>
    </source>
</evidence>
<dbReference type="RefSeq" id="WP_044632655.1">
    <property type="nucleotide sequence ID" value="NZ_JTDW01000005.1"/>
</dbReference>
<dbReference type="PATRIC" id="fig|1435349.4.peg.2864"/>
<evidence type="ECO:0000313" key="3">
    <source>
        <dbReference type="Proteomes" id="UP000032578"/>
    </source>
</evidence>
<evidence type="ECO:0000313" key="2">
    <source>
        <dbReference type="EMBL" id="KJD35925.1"/>
    </source>
</evidence>
<dbReference type="AlphaFoldDB" id="A0A0D7W9T3"/>
<protein>
    <submittedName>
        <fullName evidence="2">Glycosyl transferase family 2</fullName>
    </submittedName>
</protein>
<dbReference type="PANTHER" id="PTHR43685">
    <property type="entry name" value="GLYCOSYLTRANSFERASE"/>
    <property type="match status" value="1"/>
</dbReference>
<dbReference type="STRING" id="1435349.PW52_09385"/>
<name>A0A0D7W9T3_9FLAO</name>
<dbReference type="Pfam" id="PF00535">
    <property type="entry name" value="Glycos_transf_2"/>
    <property type="match status" value="1"/>
</dbReference>
<keyword evidence="2" id="KW-0808">Transferase</keyword>
<proteinExistence type="predicted"/>
<dbReference type="SUPFAM" id="SSF53448">
    <property type="entry name" value="Nucleotide-diphospho-sugar transferases"/>
    <property type="match status" value="1"/>
</dbReference>
<comment type="caution">
    <text evidence="2">The sequence shown here is derived from an EMBL/GenBank/DDBJ whole genome shotgun (WGS) entry which is preliminary data.</text>
</comment>
<dbReference type="Gene3D" id="3.90.550.10">
    <property type="entry name" value="Spore Coat Polysaccharide Biosynthesis Protein SpsA, Chain A"/>
    <property type="match status" value="1"/>
</dbReference>
<dbReference type="EMBL" id="JTDW01000005">
    <property type="protein sequence ID" value="KJD35925.1"/>
    <property type="molecule type" value="Genomic_DNA"/>
</dbReference>
<dbReference type="OrthoDB" id="597270at2"/>
<dbReference type="InterPro" id="IPR001173">
    <property type="entry name" value="Glyco_trans_2-like"/>
</dbReference>
<feature type="domain" description="Glycosyltransferase 2-like" evidence="1">
    <location>
        <begin position="6"/>
        <end position="130"/>
    </location>
</feature>
<dbReference type="CDD" id="cd00761">
    <property type="entry name" value="Glyco_tranf_GTA_type"/>
    <property type="match status" value="1"/>
</dbReference>
<dbReference type="GO" id="GO:0016740">
    <property type="term" value="F:transferase activity"/>
    <property type="evidence" value="ECO:0007669"/>
    <property type="project" value="UniProtKB-KW"/>
</dbReference>
<dbReference type="InterPro" id="IPR050834">
    <property type="entry name" value="Glycosyltransf_2"/>
</dbReference>